<evidence type="ECO:0000256" key="4">
    <source>
        <dbReference type="SAM" id="MobiDB-lite"/>
    </source>
</evidence>
<evidence type="ECO:0000256" key="1">
    <source>
        <dbReference type="ARBA" id="ARBA00022578"/>
    </source>
</evidence>
<gene>
    <name evidence="7" type="ORF">URODEC1_LOCUS89108</name>
</gene>
<dbReference type="GO" id="GO:0032196">
    <property type="term" value="P:transposition"/>
    <property type="evidence" value="ECO:0007669"/>
    <property type="project" value="UniProtKB-KW"/>
</dbReference>
<dbReference type="Proteomes" id="UP001497457">
    <property type="component" value="Chromosome 35b"/>
</dbReference>
<dbReference type="Pfam" id="PF10551">
    <property type="entry name" value="MULE"/>
    <property type="match status" value="1"/>
</dbReference>
<dbReference type="InterPro" id="IPR001207">
    <property type="entry name" value="Transposase_mutator"/>
</dbReference>
<keyword evidence="8" id="KW-1185">Reference proteome</keyword>
<dbReference type="PROSITE" id="PS01007">
    <property type="entry name" value="TRANSPOSASE_MUTATOR"/>
    <property type="match status" value="1"/>
</dbReference>
<feature type="domain" description="Transposase MuDR plant" evidence="5">
    <location>
        <begin position="268"/>
        <end position="325"/>
    </location>
</feature>
<evidence type="ECO:0000313" key="7">
    <source>
        <dbReference type="EMBL" id="CAL5046028.1"/>
    </source>
</evidence>
<dbReference type="GO" id="GO:0006310">
    <property type="term" value="P:DNA recombination"/>
    <property type="evidence" value="ECO:0007669"/>
    <property type="project" value="UniProtKB-KW"/>
</dbReference>
<dbReference type="PANTHER" id="PTHR31973:SF195">
    <property type="entry name" value="MUDR FAMILY TRANSPOSASE"/>
    <property type="match status" value="1"/>
</dbReference>
<reference evidence="8" key="1">
    <citation type="submission" date="2024-06" db="EMBL/GenBank/DDBJ databases">
        <authorList>
            <person name="Ryan C."/>
        </authorList>
    </citation>
    <scope>NUCLEOTIDE SEQUENCE [LARGE SCALE GENOMIC DNA]</scope>
</reference>
<keyword evidence="1" id="KW-0815">Transposition</keyword>
<name>A0ABC9DUR4_9POAL</name>
<evidence type="ECO:0008006" key="9">
    <source>
        <dbReference type="Google" id="ProtNLM"/>
    </source>
</evidence>
<dbReference type="AlphaFoldDB" id="A0ABC9DUR4"/>
<evidence type="ECO:0000256" key="3">
    <source>
        <dbReference type="ARBA" id="ARBA00023172"/>
    </source>
</evidence>
<evidence type="ECO:0000313" key="8">
    <source>
        <dbReference type="Proteomes" id="UP001497457"/>
    </source>
</evidence>
<evidence type="ECO:0000259" key="5">
    <source>
        <dbReference type="Pfam" id="PF03108"/>
    </source>
</evidence>
<feature type="region of interest" description="Disordered" evidence="4">
    <location>
        <begin position="593"/>
        <end position="612"/>
    </location>
</feature>
<feature type="region of interest" description="Disordered" evidence="4">
    <location>
        <begin position="151"/>
        <end position="172"/>
    </location>
</feature>
<proteinExistence type="predicted"/>
<keyword evidence="2" id="KW-0238">DNA-binding</keyword>
<dbReference type="PANTHER" id="PTHR31973">
    <property type="entry name" value="POLYPROTEIN, PUTATIVE-RELATED"/>
    <property type="match status" value="1"/>
</dbReference>
<reference evidence="7 8" key="2">
    <citation type="submission" date="2024-10" db="EMBL/GenBank/DDBJ databases">
        <authorList>
            <person name="Ryan C."/>
        </authorList>
    </citation>
    <scope>NUCLEOTIDE SEQUENCE [LARGE SCALE GENOMIC DNA]</scope>
</reference>
<dbReference type="InterPro" id="IPR018289">
    <property type="entry name" value="MULE_transposase_dom"/>
</dbReference>
<keyword evidence="3" id="KW-0233">DNA recombination</keyword>
<evidence type="ECO:0000259" key="6">
    <source>
        <dbReference type="Pfam" id="PF10551"/>
    </source>
</evidence>
<organism evidence="7 8">
    <name type="scientific">Urochloa decumbens</name>
    <dbReference type="NCBI Taxonomy" id="240449"/>
    <lineage>
        <taxon>Eukaryota</taxon>
        <taxon>Viridiplantae</taxon>
        <taxon>Streptophyta</taxon>
        <taxon>Embryophyta</taxon>
        <taxon>Tracheophyta</taxon>
        <taxon>Spermatophyta</taxon>
        <taxon>Magnoliopsida</taxon>
        <taxon>Liliopsida</taxon>
        <taxon>Poales</taxon>
        <taxon>Poaceae</taxon>
        <taxon>PACMAD clade</taxon>
        <taxon>Panicoideae</taxon>
        <taxon>Panicodae</taxon>
        <taxon>Paniceae</taxon>
        <taxon>Melinidinae</taxon>
        <taxon>Urochloa</taxon>
    </lineage>
</organism>
<feature type="domain" description="MULE transposase" evidence="6">
    <location>
        <begin position="464"/>
        <end position="557"/>
    </location>
</feature>
<protein>
    <recommendedName>
        <fullName evidence="9">Transposase</fullName>
    </recommendedName>
</protein>
<feature type="compositionally biased region" description="Polar residues" evidence="4">
    <location>
        <begin position="151"/>
        <end position="160"/>
    </location>
</feature>
<evidence type="ECO:0000256" key="2">
    <source>
        <dbReference type="ARBA" id="ARBA00023125"/>
    </source>
</evidence>
<accession>A0ABC9DUR4</accession>
<dbReference type="InterPro" id="IPR004332">
    <property type="entry name" value="Transposase_MuDR"/>
</dbReference>
<dbReference type="GO" id="GO:0003677">
    <property type="term" value="F:DNA binding"/>
    <property type="evidence" value="ECO:0007669"/>
    <property type="project" value="UniProtKB-KW"/>
</dbReference>
<sequence length="612" mass="69340">MPGLVLNWIDVCLLRSMRMDPSDCPPWIDPGNAFRLVVNCDKYKASLDYGILEMDEQRHEIWVDISSGYNLDKFLEDMAAKTIWGRSQTLAVWATDTDSAAKWKLRRNEHFEKMILGRLNNRMAELDVEIVEKEGYQYQILQSSVGSKATSGVTSHSGPATNAEGVGDTCTSPQMEPDPVVEVDWDSLVILAPPELDGEANVLVDEDNVFEAMGFKAADQATAEEDIEEPIPSIPPEVEQDMSDAAIHVDDHAPAEPMMDWDRDNPDMSVGTIYPCMSEFRLAVRQHAIVHEFELGTEKSDKTRFRGFCKANGCPWIIRARTQADNSVRVQINKYSHQCASRSRVLGTMASQAWVAERAIPLLKKKSDMGAADIQKILEDKYNIEIKYQTVWYGRQRAADKLFGKWDDSFDWLYRFKAEVELRAPGSIVEIHTEKIDGKEHFSRFFCAFKGSIDGFLEGCRPYISIDSTALNGLWNGHMPAALALDGHNWMFPLAFGLFDSESKNNWIWFMEQLRKAIGVMPHLAVCTDACKGLESAVKQVFPWAEQRECFRHLMENMKKNFSGSLLRATKENYQMPTPLEVCYEQPKKITPRKKKLATKVKKASPAKPAKQ</sequence>
<dbReference type="EMBL" id="OZ075145">
    <property type="protein sequence ID" value="CAL5046028.1"/>
    <property type="molecule type" value="Genomic_DNA"/>
</dbReference>
<dbReference type="Pfam" id="PF03108">
    <property type="entry name" value="DBD_Tnp_Mut"/>
    <property type="match status" value="1"/>
</dbReference>